<dbReference type="GO" id="GO:0006508">
    <property type="term" value="P:proteolysis"/>
    <property type="evidence" value="ECO:0007669"/>
    <property type="project" value="UniProtKB-KW"/>
</dbReference>
<dbReference type="HAMAP" id="MF_00018">
    <property type="entry name" value="UPF0758_YicR"/>
    <property type="match status" value="1"/>
</dbReference>
<evidence type="ECO:0000313" key="8">
    <source>
        <dbReference type="EMBL" id="QDK18703.1"/>
    </source>
</evidence>
<comment type="similarity">
    <text evidence="6">Belongs to the UPF0758 family. YicR subfamily.</text>
</comment>
<organism evidence="8 9">
    <name type="scientific">Leclercia adecarboxylata</name>
    <dbReference type="NCBI Taxonomy" id="83655"/>
    <lineage>
        <taxon>Bacteria</taxon>
        <taxon>Pseudomonadati</taxon>
        <taxon>Pseudomonadota</taxon>
        <taxon>Gammaproteobacteria</taxon>
        <taxon>Enterobacterales</taxon>
        <taxon>Enterobacteriaceae</taxon>
        <taxon>Leclercia</taxon>
    </lineage>
</organism>
<evidence type="ECO:0000259" key="7">
    <source>
        <dbReference type="PROSITE" id="PS50249"/>
    </source>
</evidence>
<dbReference type="Pfam" id="PF04002">
    <property type="entry name" value="RadC"/>
    <property type="match status" value="1"/>
</dbReference>
<protein>
    <recommendedName>
        <fullName evidence="6">UPF0758 protein ES815_10475</fullName>
    </recommendedName>
</protein>
<dbReference type="Proteomes" id="UP000317812">
    <property type="component" value="Chromosome"/>
</dbReference>
<evidence type="ECO:0000256" key="3">
    <source>
        <dbReference type="ARBA" id="ARBA00022801"/>
    </source>
</evidence>
<keyword evidence="5" id="KW-0482">Metalloprotease</keyword>
<dbReference type="InterPro" id="IPR037518">
    <property type="entry name" value="MPN"/>
</dbReference>
<dbReference type="InterPro" id="IPR022820">
    <property type="entry name" value="UPF0758_YicR"/>
</dbReference>
<dbReference type="PANTHER" id="PTHR30471:SF3">
    <property type="entry name" value="UPF0758 PROTEIN YEES-RELATED"/>
    <property type="match status" value="1"/>
</dbReference>
<dbReference type="InterPro" id="IPR046778">
    <property type="entry name" value="UPF0758_N"/>
</dbReference>
<dbReference type="PROSITE" id="PS01302">
    <property type="entry name" value="UPF0758"/>
    <property type="match status" value="1"/>
</dbReference>
<keyword evidence="3" id="KW-0378">Hydrolase</keyword>
<evidence type="ECO:0000256" key="2">
    <source>
        <dbReference type="ARBA" id="ARBA00022723"/>
    </source>
</evidence>
<dbReference type="InterPro" id="IPR001405">
    <property type="entry name" value="UPF0758"/>
</dbReference>
<dbReference type="NCBIfam" id="TIGR00608">
    <property type="entry name" value="radc"/>
    <property type="match status" value="1"/>
</dbReference>
<dbReference type="GO" id="GO:0008237">
    <property type="term" value="F:metallopeptidase activity"/>
    <property type="evidence" value="ECO:0007669"/>
    <property type="project" value="UniProtKB-KW"/>
</dbReference>
<evidence type="ECO:0000256" key="4">
    <source>
        <dbReference type="ARBA" id="ARBA00022833"/>
    </source>
</evidence>
<keyword evidence="4" id="KW-0862">Zinc</keyword>
<dbReference type="InterPro" id="IPR025657">
    <property type="entry name" value="RadC_JAB"/>
</dbReference>
<dbReference type="EMBL" id="CP035382">
    <property type="protein sequence ID" value="QDK18703.1"/>
    <property type="molecule type" value="Genomic_DNA"/>
</dbReference>
<evidence type="ECO:0000256" key="5">
    <source>
        <dbReference type="ARBA" id="ARBA00023049"/>
    </source>
</evidence>
<dbReference type="InterPro" id="IPR020891">
    <property type="entry name" value="UPF0758_CS"/>
</dbReference>
<dbReference type="SUPFAM" id="SSF47781">
    <property type="entry name" value="RuvA domain 2-like"/>
    <property type="match status" value="1"/>
</dbReference>
<dbReference type="InterPro" id="IPR010994">
    <property type="entry name" value="RuvA_2-like"/>
</dbReference>
<keyword evidence="1" id="KW-0645">Protease</keyword>
<dbReference type="AlphaFoldDB" id="A0AAP9AJJ4"/>
<dbReference type="Gene3D" id="1.10.150.20">
    <property type="entry name" value="5' to 3' exonuclease, C-terminal subdomain"/>
    <property type="match status" value="1"/>
</dbReference>
<sequence length="221" mass="25032">METSTPLLPREKMLRDGATLLTDEELLALFLRTGTRSKNVFALARDLLHHFGSLHGLLSAEMKDFRQVEGIGLATFAQLKGIAELAHRYYCSGIRGINPLQDPEMTREFVRSQLAEDEREIFMVIFLDNQNRVLNHSRLFSGTLSHVEVHPREIVREAIKVNAAGVILAHNHPSGRAEPSKADRDVTARIMKCCQFMDIRVLDHLVIGRGEYVSFAERGWI</sequence>
<keyword evidence="2" id="KW-0479">Metal-binding</keyword>
<feature type="domain" description="MPN" evidence="7">
    <location>
        <begin position="99"/>
        <end position="221"/>
    </location>
</feature>
<name>A0AAP9AJJ4_9ENTR</name>
<dbReference type="RefSeq" id="WP_142487728.1">
    <property type="nucleotide sequence ID" value="NZ_CP035382.1"/>
</dbReference>
<proteinExistence type="inferred from homology"/>
<dbReference type="CDD" id="cd08071">
    <property type="entry name" value="MPN_DUF2466"/>
    <property type="match status" value="1"/>
</dbReference>
<gene>
    <name evidence="8" type="ORF">ES815_10475</name>
</gene>
<dbReference type="Pfam" id="PF20582">
    <property type="entry name" value="UPF0758_N"/>
    <property type="match status" value="1"/>
</dbReference>
<dbReference type="GO" id="GO:0046872">
    <property type="term" value="F:metal ion binding"/>
    <property type="evidence" value="ECO:0007669"/>
    <property type="project" value="UniProtKB-KW"/>
</dbReference>
<dbReference type="Gene3D" id="3.40.140.10">
    <property type="entry name" value="Cytidine Deaminase, domain 2"/>
    <property type="match status" value="1"/>
</dbReference>
<reference evidence="8 9" key="1">
    <citation type="submission" date="2019-01" db="EMBL/GenBank/DDBJ databases">
        <title>Florfenicol resistance in Enterobacteriaceae and whole-genome sequence analysis of florfenicol-resistant Leclercia adecarboxylata strain R25.</title>
        <authorList>
            <person name="Bao Q."/>
            <person name="Ying Y."/>
        </authorList>
    </citation>
    <scope>NUCLEOTIDE SEQUENCE [LARGE SCALE GENOMIC DNA]</scope>
    <source>
        <strain evidence="8 9">R25</strain>
    </source>
</reference>
<evidence type="ECO:0000256" key="1">
    <source>
        <dbReference type="ARBA" id="ARBA00022670"/>
    </source>
</evidence>
<dbReference type="PANTHER" id="PTHR30471">
    <property type="entry name" value="DNA REPAIR PROTEIN RADC"/>
    <property type="match status" value="1"/>
</dbReference>
<evidence type="ECO:0000256" key="6">
    <source>
        <dbReference type="HAMAP-Rule" id="MF_00018"/>
    </source>
</evidence>
<accession>A0AAP9AJJ4</accession>
<dbReference type="NCBIfam" id="NF000642">
    <property type="entry name" value="PRK00024.1"/>
    <property type="match status" value="1"/>
</dbReference>
<evidence type="ECO:0000313" key="9">
    <source>
        <dbReference type="Proteomes" id="UP000317812"/>
    </source>
</evidence>
<dbReference type="PROSITE" id="PS50249">
    <property type="entry name" value="MPN"/>
    <property type="match status" value="1"/>
</dbReference>